<dbReference type="PANTHER" id="PTHR43002">
    <property type="entry name" value="GLYCOGEN DEBRANCHING ENZYME"/>
    <property type="match status" value="1"/>
</dbReference>
<comment type="caution">
    <text evidence="5">The sequence shown here is derived from an EMBL/GenBank/DDBJ whole genome shotgun (WGS) entry which is preliminary data.</text>
</comment>
<dbReference type="EC" id="3.2.1.196" evidence="5"/>
<gene>
    <name evidence="5" type="primary">glgX</name>
    <name evidence="5" type="ORF">AACH10_05035</name>
</gene>
<proteinExistence type="inferred from homology"/>
<dbReference type="InterPro" id="IPR044505">
    <property type="entry name" value="GlgX_Isoamylase_N_E_set"/>
</dbReference>
<evidence type="ECO:0000313" key="5">
    <source>
        <dbReference type="EMBL" id="MEK8049597.1"/>
    </source>
</evidence>
<feature type="domain" description="Glycosyl hydrolase family 13 catalytic" evidence="4">
    <location>
        <begin position="167"/>
        <end position="580"/>
    </location>
</feature>
<dbReference type="EMBL" id="JBBUTH010000002">
    <property type="protein sequence ID" value="MEK8049597.1"/>
    <property type="molecule type" value="Genomic_DNA"/>
</dbReference>
<dbReference type="InterPro" id="IPR013780">
    <property type="entry name" value="Glyco_hydro_b"/>
</dbReference>
<dbReference type="InterPro" id="IPR006047">
    <property type="entry name" value="GH13_cat_dom"/>
</dbReference>
<dbReference type="Pfam" id="PF21331">
    <property type="entry name" value="Isoamylase_C"/>
    <property type="match status" value="1"/>
</dbReference>
<dbReference type="CDD" id="cd11326">
    <property type="entry name" value="AmyAc_Glg_debranch"/>
    <property type="match status" value="1"/>
</dbReference>
<keyword evidence="6" id="KW-1185">Reference proteome</keyword>
<protein>
    <submittedName>
        <fullName evidence="5">Glycogen debranching protein GlgX</fullName>
        <ecNumber evidence="5">3.2.1.196</ecNumber>
    </submittedName>
</protein>
<keyword evidence="3 5" id="KW-0326">Glycosidase</keyword>
<dbReference type="Gene3D" id="3.20.20.80">
    <property type="entry name" value="Glycosidases"/>
    <property type="match status" value="1"/>
</dbReference>
<reference evidence="5 6" key="1">
    <citation type="submission" date="2024-04" db="EMBL/GenBank/DDBJ databases">
        <title>Novel species of the genus Ideonella isolated from streams.</title>
        <authorList>
            <person name="Lu H."/>
        </authorList>
    </citation>
    <scope>NUCLEOTIDE SEQUENCE [LARGE SCALE GENOMIC DNA]</scope>
    <source>
        <strain evidence="5 6">DXS22W</strain>
    </source>
</reference>
<dbReference type="SMART" id="SM00642">
    <property type="entry name" value="Aamy"/>
    <property type="match status" value="1"/>
</dbReference>
<evidence type="ECO:0000256" key="2">
    <source>
        <dbReference type="ARBA" id="ARBA00022801"/>
    </source>
</evidence>
<dbReference type="Pfam" id="PF02922">
    <property type="entry name" value="CBM_48"/>
    <property type="match status" value="1"/>
</dbReference>
<name>A0ABU9CGH4_9BURK</name>
<evidence type="ECO:0000256" key="3">
    <source>
        <dbReference type="ARBA" id="ARBA00023295"/>
    </source>
</evidence>
<dbReference type="NCBIfam" id="TIGR02100">
    <property type="entry name" value="glgX_debranch"/>
    <property type="match status" value="1"/>
</dbReference>
<dbReference type="SUPFAM" id="SSF51445">
    <property type="entry name" value="(Trans)glycosidases"/>
    <property type="match status" value="1"/>
</dbReference>
<dbReference type="InterPro" id="IPR014756">
    <property type="entry name" value="Ig_E-set"/>
</dbReference>
<comment type="similarity">
    <text evidence="1">Belongs to the glycosyl hydrolase 13 family.</text>
</comment>
<dbReference type="Proteomes" id="UP001365405">
    <property type="component" value="Unassembled WGS sequence"/>
</dbReference>
<dbReference type="GO" id="GO:0120549">
    <property type="term" value="F:limit dextrin alpha-1,6-maltotetraose-hydrolase activity"/>
    <property type="evidence" value="ECO:0007669"/>
    <property type="project" value="UniProtKB-EC"/>
</dbReference>
<dbReference type="InterPro" id="IPR017853">
    <property type="entry name" value="GH"/>
</dbReference>
<evidence type="ECO:0000256" key="1">
    <source>
        <dbReference type="ARBA" id="ARBA00008061"/>
    </source>
</evidence>
<organism evidence="5 6">
    <name type="scientific">Pseudaquabacterium inlustre</name>
    <dbReference type="NCBI Taxonomy" id="2984192"/>
    <lineage>
        <taxon>Bacteria</taxon>
        <taxon>Pseudomonadati</taxon>
        <taxon>Pseudomonadota</taxon>
        <taxon>Betaproteobacteria</taxon>
        <taxon>Burkholderiales</taxon>
        <taxon>Sphaerotilaceae</taxon>
        <taxon>Pseudaquabacterium</taxon>
    </lineage>
</organism>
<evidence type="ECO:0000259" key="4">
    <source>
        <dbReference type="SMART" id="SM00642"/>
    </source>
</evidence>
<dbReference type="RefSeq" id="WP_341409278.1">
    <property type="nucleotide sequence ID" value="NZ_JBBUTH010000002.1"/>
</dbReference>
<dbReference type="SUPFAM" id="SSF51011">
    <property type="entry name" value="Glycosyl hydrolase domain"/>
    <property type="match status" value="1"/>
</dbReference>
<dbReference type="CDD" id="cd02856">
    <property type="entry name" value="E_set_GDE_Isoamylase_N"/>
    <property type="match status" value="1"/>
</dbReference>
<dbReference type="Gene3D" id="2.60.40.10">
    <property type="entry name" value="Immunoglobulins"/>
    <property type="match status" value="1"/>
</dbReference>
<sequence>MTTLPDHIDEGRHEPMGALARDGGVNFAVFSQHAQRIDLCVFDADGVRELRRYPLHGPHDGLWHGFLPGVGPGLVYGLRAHGPYQPEHGHRFNPHKLLLDPCAREIVGRFRWAPEHHGYEMGHPEGTRSIDKRDNAVQALKARVAPVAPPPVNHHPRVPTADLVLYEVHVRGFSMQHPDIPPELRGTYAGLAHPAAIAHFKALGVTTLSLLPVQYHLDEAGLAQRGASNYWGYNTLGFFCPDPRFSQTPDDPTATAAEFRQMVATLHQHGLEVVLDVVYNHTAEGSEAGPTISFRGLDHASWYRLVPGDHSRCENLTGCGNTVHTAHPRVAQWVLDSLRHWVQDMGVDGFRFDLAPVLGRTRHGFDPHAAFFTALKQDPVLNRVHLIAEPWDAGPDGYQVGRFPGRWLEWNDKFRDSVRRYWIGRGNGAGVSRGEFARRFTASSDLFHHGQRRPSASVNFIAVHDGFTLMDLVSYSHKRNLANGEDNRDGRSDEVATCFGVEGPTADAGIVALRQRVRRAMLATLMLAQGTPMLYAGDEIGNTQGGNNNAYCQDNPTTWLDWAGADTALAAFVGELAALRRAEPALRHDRWFQARSTGPDERSLSWFAPSGHEMQVNDWHDAQQQALACRINGEPVDRPGHHALLLAFNPEALALPFTLPAPGAPGTWELLLDSSGDLGAGQRTASADVLRVPPQSVLVLRQVG</sequence>
<accession>A0ABU9CGH4</accession>
<dbReference type="InterPro" id="IPR004193">
    <property type="entry name" value="Glyco_hydro_13_N"/>
</dbReference>
<dbReference type="InterPro" id="IPR013783">
    <property type="entry name" value="Ig-like_fold"/>
</dbReference>
<keyword evidence="2 5" id="KW-0378">Hydrolase</keyword>
<evidence type="ECO:0000313" key="6">
    <source>
        <dbReference type="Proteomes" id="UP001365405"/>
    </source>
</evidence>
<dbReference type="SUPFAM" id="SSF81296">
    <property type="entry name" value="E set domains"/>
    <property type="match status" value="1"/>
</dbReference>
<dbReference type="Gene3D" id="2.60.40.1180">
    <property type="entry name" value="Golgi alpha-mannosidase II"/>
    <property type="match status" value="1"/>
</dbReference>
<dbReference type="InterPro" id="IPR011837">
    <property type="entry name" value="Glycogen_debranch_GlgX"/>
</dbReference>
<dbReference type="InterPro" id="IPR048644">
    <property type="entry name" value="Isoamylase_C"/>
</dbReference>